<dbReference type="InterPro" id="IPR023352">
    <property type="entry name" value="MAPEG-like_dom_sf"/>
</dbReference>
<dbReference type="PANTHER" id="PTHR10250:SF15">
    <property type="entry name" value="MICROSOMAL GLUTATHIONE S-TRANSFERASE-RELATED"/>
    <property type="match status" value="1"/>
</dbReference>
<evidence type="ECO:0000313" key="6">
    <source>
        <dbReference type="EMBL" id="PTU33157.1"/>
    </source>
</evidence>
<dbReference type="GO" id="GO:0016020">
    <property type="term" value="C:membrane"/>
    <property type="evidence" value="ECO:0007669"/>
    <property type="project" value="UniProtKB-SubCell"/>
</dbReference>
<dbReference type="GO" id="GO:0006691">
    <property type="term" value="P:leukotriene metabolic process"/>
    <property type="evidence" value="ECO:0007669"/>
    <property type="project" value="UniProtKB-ARBA"/>
</dbReference>
<dbReference type="Gene3D" id="1.20.120.550">
    <property type="entry name" value="Membrane associated eicosanoid/glutathione metabolism-like domain"/>
    <property type="match status" value="1"/>
</dbReference>
<accession>A0A2T5MKQ0</accession>
<sequence length="130" mass="14228">MQYHHTALITVLSLLVYWATIALVGKARGKYKISAPAVSGNADFERVFRVQQNTLESLIMHLPALWLFAIYVSDIWAAALGAAWIVGRILYTQGYIAEAKKRGAGMMISFVATTVLLLGDLGAIVCAMLR</sequence>
<feature type="transmembrane region" description="Helical" evidence="5">
    <location>
        <begin position="64"/>
        <end position="86"/>
    </location>
</feature>
<evidence type="ECO:0000313" key="7">
    <source>
        <dbReference type="Proteomes" id="UP000244248"/>
    </source>
</evidence>
<dbReference type="GO" id="GO:0004364">
    <property type="term" value="F:glutathione transferase activity"/>
    <property type="evidence" value="ECO:0007669"/>
    <property type="project" value="TreeGrafter"/>
</dbReference>
<name>A0A2T5MKQ0_9GAMM</name>
<evidence type="ECO:0000256" key="3">
    <source>
        <dbReference type="ARBA" id="ARBA00022989"/>
    </source>
</evidence>
<evidence type="ECO:0008006" key="8">
    <source>
        <dbReference type="Google" id="ProtNLM"/>
    </source>
</evidence>
<dbReference type="InterPro" id="IPR050997">
    <property type="entry name" value="MAPEG"/>
</dbReference>
<dbReference type="RefSeq" id="WP_107938866.1">
    <property type="nucleotide sequence ID" value="NZ_QANS01000001.1"/>
</dbReference>
<dbReference type="AlphaFoldDB" id="A0A2T5MKQ0"/>
<dbReference type="GO" id="GO:0004602">
    <property type="term" value="F:glutathione peroxidase activity"/>
    <property type="evidence" value="ECO:0007669"/>
    <property type="project" value="TreeGrafter"/>
</dbReference>
<gene>
    <name evidence="6" type="ORF">CJD38_03385</name>
</gene>
<dbReference type="InterPro" id="IPR001129">
    <property type="entry name" value="Membr-assoc_MAPEG"/>
</dbReference>
<dbReference type="SUPFAM" id="SSF161084">
    <property type="entry name" value="MAPEG domain-like"/>
    <property type="match status" value="1"/>
</dbReference>
<evidence type="ECO:0000256" key="1">
    <source>
        <dbReference type="ARBA" id="ARBA00004141"/>
    </source>
</evidence>
<protein>
    <recommendedName>
        <fullName evidence="8">MAPEG family protein</fullName>
    </recommendedName>
</protein>
<keyword evidence="4 5" id="KW-0472">Membrane</keyword>
<evidence type="ECO:0000256" key="2">
    <source>
        <dbReference type="ARBA" id="ARBA00022692"/>
    </source>
</evidence>
<dbReference type="OrthoDB" id="464934at2"/>
<proteinExistence type="predicted"/>
<feature type="transmembrane region" description="Helical" evidence="5">
    <location>
        <begin position="106"/>
        <end position="129"/>
    </location>
</feature>
<dbReference type="PANTHER" id="PTHR10250">
    <property type="entry name" value="MICROSOMAL GLUTATHIONE S-TRANSFERASE"/>
    <property type="match status" value="1"/>
</dbReference>
<evidence type="ECO:0000256" key="5">
    <source>
        <dbReference type="SAM" id="Phobius"/>
    </source>
</evidence>
<reference evidence="6 7" key="1">
    <citation type="submission" date="2018-04" db="EMBL/GenBank/DDBJ databases">
        <title>Novel species isolated from glacier.</title>
        <authorList>
            <person name="Liu Q."/>
            <person name="Xin Y.-H."/>
        </authorList>
    </citation>
    <scope>NUCLEOTIDE SEQUENCE [LARGE SCALE GENOMIC DNA]</scope>
    <source>
        <strain evidence="6 7">GT1R17</strain>
    </source>
</reference>
<organism evidence="6 7">
    <name type="scientific">Stenotrophobium rhamnosiphilum</name>
    <dbReference type="NCBI Taxonomy" id="2029166"/>
    <lineage>
        <taxon>Bacteria</taxon>
        <taxon>Pseudomonadati</taxon>
        <taxon>Pseudomonadota</taxon>
        <taxon>Gammaproteobacteria</taxon>
        <taxon>Nevskiales</taxon>
        <taxon>Nevskiaceae</taxon>
        <taxon>Stenotrophobium</taxon>
    </lineage>
</organism>
<comment type="caution">
    <text evidence="6">The sequence shown here is derived from an EMBL/GenBank/DDBJ whole genome shotgun (WGS) entry which is preliminary data.</text>
</comment>
<keyword evidence="7" id="KW-1185">Reference proteome</keyword>
<dbReference type="Pfam" id="PF01124">
    <property type="entry name" value="MAPEG"/>
    <property type="match status" value="1"/>
</dbReference>
<dbReference type="Proteomes" id="UP000244248">
    <property type="component" value="Unassembled WGS sequence"/>
</dbReference>
<comment type="subcellular location">
    <subcellularLocation>
        <location evidence="1">Membrane</location>
        <topology evidence="1">Multi-pass membrane protein</topology>
    </subcellularLocation>
</comment>
<feature type="transmembrane region" description="Helical" evidence="5">
    <location>
        <begin position="6"/>
        <end position="24"/>
    </location>
</feature>
<dbReference type="EMBL" id="QANS01000001">
    <property type="protein sequence ID" value="PTU33157.1"/>
    <property type="molecule type" value="Genomic_DNA"/>
</dbReference>
<keyword evidence="3 5" id="KW-1133">Transmembrane helix</keyword>
<evidence type="ECO:0000256" key="4">
    <source>
        <dbReference type="ARBA" id="ARBA00023136"/>
    </source>
</evidence>
<keyword evidence="2 5" id="KW-0812">Transmembrane</keyword>